<accession>A0A1E5G2B3</accession>
<dbReference type="InterPro" id="IPR045361">
    <property type="entry name" value="CIS_tube_prot_N"/>
</dbReference>
<feature type="domain" description="Contractile injection system tube protein N-terminal" evidence="1">
    <location>
        <begin position="16"/>
        <end position="147"/>
    </location>
</feature>
<keyword evidence="3" id="KW-1185">Reference proteome</keyword>
<dbReference type="RefSeq" id="WP_069643161.1">
    <property type="nucleotide sequence ID" value="NZ_MIJE01000022.1"/>
</dbReference>
<organism evidence="2 3">
    <name type="scientific">Desulfuribacillus alkaliarsenatis</name>
    <dbReference type="NCBI Taxonomy" id="766136"/>
    <lineage>
        <taxon>Bacteria</taxon>
        <taxon>Bacillati</taxon>
        <taxon>Bacillota</taxon>
        <taxon>Desulfuribacillia</taxon>
        <taxon>Desulfuribacillales</taxon>
        <taxon>Desulfuribacillaceae</taxon>
        <taxon>Desulfuribacillus</taxon>
    </lineage>
</organism>
<sequence>MLLDIGKPEKAKIKFSGQELTVQFNPNKLSITDGVNYSETVTMGWKSPRKIPSSQYRNHNARELKVELLFDTYTSMYIESLKKDVKKEYIDKFIKLIEGTDKPPVITFSWGSIQFKGLITAMSYTYTMFTKDGKPVRATMSLSIKEYGNLL</sequence>
<dbReference type="Pfam" id="PF19266">
    <property type="entry name" value="CIS_tube"/>
    <property type="match status" value="1"/>
</dbReference>
<dbReference type="Proteomes" id="UP000094296">
    <property type="component" value="Unassembled WGS sequence"/>
</dbReference>
<gene>
    <name evidence="2" type="ORF">BHF68_05830</name>
</gene>
<dbReference type="EMBL" id="MIJE01000022">
    <property type="protein sequence ID" value="OEF97115.1"/>
    <property type="molecule type" value="Genomic_DNA"/>
</dbReference>
<comment type="caution">
    <text evidence="2">The sequence shown here is derived from an EMBL/GenBank/DDBJ whole genome shotgun (WGS) entry which is preliminary data.</text>
</comment>
<name>A0A1E5G2B3_9FIRM</name>
<proteinExistence type="predicted"/>
<dbReference type="STRING" id="766136.BHF68_05830"/>
<reference evidence="2 3" key="1">
    <citation type="submission" date="2016-09" db="EMBL/GenBank/DDBJ databases">
        <title>Draft genome sequence for the type strain of Desulfuribacillus alkaliarsenatis AHT28, an obligately anaerobic, sulfidogenic bacterium isolated from Russian soda lake sediments.</title>
        <authorList>
            <person name="Abin C.A."/>
            <person name="Hollibaugh J.T."/>
        </authorList>
    </citation>
    <scope>NUCLEOTIDE SEQUENCE [LARGE SCALE GENOMIC DNA]</scope>
    <source>
        <strain evidence="2 3">AHT28</strain>
    </source>
</reference>
<evidence type="ECO:0000259" key="1">
    <source>
        <dbReference type="Pfam" id="PF19266"/>
    </source>
</evidence>
<evidence type="ECO:0000313" key="2">
    <source>
        <dbReference type="EMBL" id="OEF97115.1"/>
    </source>
</evidence>
<dbReference type="OrthoDB" id="9815939at2"/>
<dbReference type="AlphaFoldDB" id="A0A1E5G2B3"/>
<protein>
    <recommendedName>
        <fullName evidence="1">Contractile injection system tube protein N-terminal domain-containing protein</fullName>
    </recommendedName>
</protein>
<evidence type="ECO:0000313" key="3">
    <source>
        <dbReference type="Proteomes" id="UP000094296"/>
    </source>
</evidence>